<accession>A0A061SQA7</accession>
<evidence type="ECO:0000313" key="3">
    <source>
        <dbReference type="EMBL" id="KAJ01818.1"/>
    </source>
</evidence>
<proteinExistence type="predicted"/>
<feature type="compositionally biased region" description="Basic and acidic residues" evidence="1">
    <location>
        <begin position="222"/>
        <end position="242"/>
    </location>
</feature>
<sequence length="242" mass="26944">MSFFEKINRALSGLEWRWSLGAFIWGAIFPASSFALPAWATRATGVFADYGPLSWVIAGFTGLILYALAVALYGYGMRHSVRSRYDAKFMRASGGVDPLAKVFEGKRIFLNDFALPSHPIVDGKNFVDCEIVGPANIYLEDNNNIKSTNYSSVDAVALSGERVFSNGYLFRNCTFVNCTFHRVTLFIKPEEVPTILHLNWLNWISPLPAQPELPGTRPQGQIEDKREAEENAKPEASPEGKD</sequence>
<evidence type="ECO:0000313" key="4">
    <source>
        <dbReference type="Proteomes" id="UP000027337"/>
    </source>
</evidence>
<keyword evidence="2" id="KW-1133">Transmembrane helix</keyword>
<dbReference type="EMBL" id="JEMU01000019">
    <property type="protein sequence ID" value="KAJ01818.1"/>
    <property type="molecule type" value="Genomic_DNA"/>
</dbReference>
<keyword evidence="4" id="KW-1185">Reference proteome</keyword>
<feature type="transmembrane region" description="Helical" evidence="2">
    <location>
        <begin position="52"/>
        <end position="75"/>
    </location>
</feature>
<feature type="transmembrane region" description="Helical" evidence="2">
    <location>
        <begin position="20"/>
        <end position="40"/>
    </location>
</feature>
<dbReference type="RefSeq" id="WP_037910979.1">
    <property type="nucleotide sequence ID" value="NZ_JEMU01000019.1"/>
</dbReference>
<reference evidence="3 4" key="1">
    <citation type="journal article" date="2014" name="Genome Announc.">
        <title>Draft Genome Sequences of Two Isolates of the Roseobacter Group, Sulfitobacter sp. Strains 3SOLIMAR09 and 1FIGIMAR09, from Harbors of Mallorca Island (Mediterranean Sea).</title>
        <authorList>
            <person name="Mas-Llado M."/>
            <person name="Pina-Villalonga J.M."/>
            <person name="Brunet-Galmes I."/>
            <person name="Nogales B."/>
            <person name="Bosch R."/>
        </authorList>
    </citation>
    <scope>NUCLEOTIDE SEQUENCE [LARGE SCALE GENOMIC DNA]</scope>
    <source>
        <strain evidence="3 4">1FIGIMAR09</strain>
    </source>
</reference>
<comment type="caution">
    <text evidence="3">The sequence shown here is derived from an EMBL/GenBank/DDBJ whole genome shotgun (WGS) entry which is preliminary data.</text>
</comment>
<dbReference type="AlphaFoldDB" id="A0A061SQA7"/>
<dbReference type="STRING" id="83219.PM02_17535"/>
<name>A0A061SQA7_9RHOB</name>
<evidence type="ECO:0000256" key="1">
    <source>
        <dbReference type="SAM" id="MobiDB-lite"/>
    </source>
</evidence>
<organism evidence="3 4">
    <name type="scientific">Sulfitobacter mediterraneus</name>
    <dbReference type="NCBI Taxonomy" id="83219"/>
    <lineage>
        <taxon>Bacteria</taxon>
        <taxon>Pseudomonadati</taxon>
        <taxon>Pseudomonadota</taxon>
        <taxon>Alphaproteobacteria</taxon>
        <taxon>Rhodobacterales</taxon>
        <taxon>Roseobacteraceae</taxon>
        <taxon>Sulfitobacter</taxon>
    </lineage>
</organism>
<dbReference type="Proteomes" id="UP000027337">
    <property type="component" value="Unassembled WGS sequence"/>
</dbReference>
<keyword evidence="2" id="KW-0812">Transmembrane</keyword>
<protein>
    <submittedName>
        <fullName evidence="3">Uncharacterized protein</fullName>
    </submittedName>
</protein>
<evidence type="ECO:0000256" key="2">
    <source>
        <dbReference type="SAM" id="Phobius"/>
    </source>
</evidence>
<keyword evidence="2" id="KW-0472">Membrane</keyword>
<feature type="region of interest" description="Disordered" evidence="1">
    <location>
        <begin position="211"/>
        <end position="242"/>
    </location>
</feature>
<gene>
    <name evidence="3" type="ORF">PM02_17535</name>
</gene>